<dbReference type="GO" id="GO:0008237">
    <property type="term" value="F:metallopeptidase activity"/>
    <property type="evidence" value="ECO:0007669"/>
    <property type="project" value="UniProtKB-KW"/>
</dbReference>
<name>A0AAD9FK16_DISEL</name>
<reference evidence="1" key="1">
    <citation type="submission" date="2023-04" db="EMBL/GenBank/DDBJ databases">
        <title>Chromosome-level genome of Chaenocephalus aceratus.</title>
        <authorList>
            <person name="Park H."/>
        </authorList>
    </citation>
    <scope>NUCLEOTIDE SEQUENCE</scope>
    <source>
        <strain evidence="1">DE</strain>
        <tissue evidence="1">Muscle</tissue>
    </source>
</reference>
<dbReference type="EMBL" id="JASDAP010000004">
    <property type="protein sequence ID" value="KAK1904699.1"/>
    <property type="molecule type" value="Genomic_DNA"/>
</dbReference>
<keyword evidence="1" id="KW-0482">Metalloprotease</keyword>
<organism evidence="1 2">
    <name type="scientific">Dissostichus eleginoides</name>
    <name type="common">Patagonian toothfish</name>
    <name type="synonym">Dissostichus amissus</name>
    <dbReference type="NCBI Taxonomy" id="100907"/>
    <lineage>
        <taxon>Eukaryota</taxon>
        <taxon>Metazoa</taxon>
        <taxon>Chordata</taxon>
        <taxon>Craniata</taxon>
        <taxon>Vertebrata</taxon>
        <taxon>Euteleostomi</taxon>
        <taxon>Actinopterygii</taxon>
        <taxon>Neopterygii</taxon>
        <taxon>Teleostei</taxon>
        <taxon>Neoteleostei</taxon>
        <taxon>Acanthomorphata</taxon>
        <taxon>Eupercaria</taxon>
        <taxon>Perciformes</taxon>
        <taxon>Notothenioidei</taxon>
        <taxon>Nototheniidae</taxon>
        <taxon>Dissostichus</taxon>
    </lineage>
</organism>
<comment type="caution">
    <text evidence="1">The sequence shown here is derived from an EMBL/GenBank/DDBJ whole genome shotgun (WGS) entry which is preliminary data.</text>
</comment>
<evidence type="ECO:0000313" key="1">
    <source>
        <dbReference type="EMBL" id="KAK1904699.1"/>
    </source>
</evidence>
<keyword evidence="2" id="KW-1185">Reference proteome</keyword>
<keyword evidence="1" id="KW-0378">Hydrolase</keyword>
<proteinExistence type="predicted"/>
<keyword evidence="1" id="KW-0645">Protease</keyword>
<gene>
    <name evidence="1" type="ORF">KUDE01_011880</name>
</gene>
<dbReference type="Proteomes" id="UP001228049">
    <property type="component" value="Unassembled WGS sequence"/>
</dbReference>
<sequence>MSHTSMTTATTDETPLWYYNVSITTPITFGDGITQTDIAHFEEVSVSSGTMPHSGAPMTSSGDVPVTSGTILSGDDITVSYSNREGVSDTMVLDDGLTMMIPTINSEDMTDLASSPWLDLSEYIPVSFPVPTTTSDPALASPSTIITLPTETSAILTTTKPQQRPEENNENNSIDIIYNRIIGVDNDISQNNLIPRRRVNLRERTKNKRIQELLEEKRNFLLRMKRGHRV</sequence>
<accession>A0AAD9FK16</accession>
<evidence type="ECO:0000313" key="2">
    <source>
        <dbReference type="Proteomes" id="UP001228049"/>
    </source>
</evidence>
<protein>
    <submittedName>
        <fullName evidence="1">A disintegrin and metalloproteinase with thrombospondin motifs 2</fullName>
    </submittedName>
</protein>
<dbReference type="AlphaFoldDB" id="A0AAD9FK16"/>